<dbReference type="EMBL" id="CP054836">
    <property type="protein sequence ID" value="QKV17851.1"/>
    <property type="molecule type" value="Genomic_DNA"/>
</dbReference>
<dbReference type="KEGG" id="orm:HTY61_04945"/>
<keyword evidence="2" id="KW-1185">Reference proteome</keyword>
<dbReference type="Proteomes" id="UP000509367">
    <property type="component" value="Chromosome"/>
</dbReference>
<organism evidence="1 2">
    <name type="scientific">Oricola thermophila</name>
    <dbReference type="NCBI Taxonomy" id="2742145"/>
    <lineage>
        <taxon>Bacteria</taxon>
        <taxon>Pseudomonadati</taxon>
        <taxon>Pseudomonadota</taxon>
        <taxon>Alphaproteobacteria</taxon>
        <taxon>Hyphomicrobiales</taxon>
        <taxon>Ahrensiaceae</taxon>
        <taxon>Oricola</taxon>
    </lineage>
</organism>
<dbReference type="AlphaFoldDB" id="A0A6N1VA26"/>
<name>A0A6N1VA26_9HYPH</name>
<accession>A0A6N1VA26</accession>
<dbReference type="RefSeq" id="WP_175275748.1">
    <property type="nucleotide sequence ID" value="NZ_CP054836.1"/>
</dbReference>
<protein>
    <submittedName>
        <fullName evidence="1">Uncharacterized protein</fullName>
    </submittedName>
</protein>
<evidence type="ECO:0000313" key="2">
    <source>
        <dbReference type="Proteomes" id="UP000509367"/>
    </source>
</evidence>
<sequence>MTFNYAKTRDTADRLIARFGQVAKLIVLDATGGDPWNPTVTETETEVTVAVFDFANSEVDGTLIQQGDKRVYLASDGGRVTPDTSNKLEIGGVRHEIVRVSPTSPGGLDVFYEIQARR</sequence>
<gene>
    <name evidence="1" type="ORF">HTY61_04945</name>
</gene>
<evidence type="ECO:0000313" key="1">
    <source>
        <dbReference type="EMBL" id="QKV17851.1"/>
    </source>
</evidence>
<proteinExistence type="predicted"/>
<reference evidence="1 2" key="1">
    <citation type="submission" date="2020-06" db="EMBL/GenBank/DDBJ databases">
        <title>Oricola thermophila sp. nov. isolated from a tidal sediments.</title>
        <authorList>
            <person name="Kwon K.K."/>
            <person name="Yang S.-H."/>
            <person name="Park M.-J."/>
        </authorList>
    </citation>
    <scope>NUCLEOTIDE SEQUENCE [LARGE SCALE GENOMIC DNA]</scope>
    <source>
        <strain evidence="1 2">MEBiC13590</strain>
    </source>
</reference>